<comment type="function">
    <text evidence="7">Sigma factors are initiation factors that promote the attachment of RNA polymerase to specific initiation sites and are then released. Sigma-S contributes to the protection against external stress, thus playing a role in cellular fitness and survival.</text>
</comment>
<accession>A0A9D1MH16</accession>
<evidence type="ECO:0000256" key="2">
    <source>
        <dbReference type="ARBA" id="ARBA00021245"/>
    </source>
</evidence>
<feature type="domain" description="HTH luxR-type" evidence="8">
    <location>
        <begin position="169"/>
        <end position="196"/>
    </location>
</feature>
<sequence>MTNEDGERDRSAEEDVRILSSKAENSGWFEALLNKYKHMLVGLARKYYLVGGGDAADLTQEAMFRFYRAAMSYDPTKNASFKTYATVCVRNHLTDVMRKNLGAANAFNRVITPLEYDGGEEERPNIAEGYYPDPLTNYIREESDRAVSAEAKRLLSPRQLAVLTMYVDGYSYMEIADRLGINVKSVDNALTAAKNKLKKRLSDKQEDNK</sequence>
<reference evidence="9" key="1">
    <citation type="submission" date="2020-10" db="EMBL/GenBank/DDBJ databases">
        <authorList>
            <person name="Gilroy R."/>
        </authorList>
    </citation>
    <scope>NUCLEOTIDE SEQUENCE</scope>
    <source>
        <strain evidence="9">18911</strain>
    </source>
</reference>
<evidence type="ECO:0000313" key="10">
    <source>
        <dbReference type="Proteomes" id="UP000824094"/>
    </source>
</evidence>
<evidence type="ECO:0000256" key="5">
    <source>
        <dbReference type="ARBA" id="ARBA00023125"/>
    </source>
</evidence>
<evidence type="ECO:0000256" key="3">
    <source>
        <dbReference type="ARBA" id="ARBA00023015"/>
    </source>
</evidence>
<dbReference type="EMBL" id="DVNF01000031">
    <property type="protein sequence ID" value="HIU59913.1"/>
    <property type="molecule type" value="Genomic_DNA"/>
</dbReference>
<protein>
    <recommendedName>
        <fullName evidence="2">RNA polymerase sigma factor SigS</fullName>
    </recommendedName>
</protein>
<proteinExistence type="inferred from homology"/>
<evidence type="ECO:0000256" key="6">
    <source>
        <dbReference type="ARBA" id="ARBA00023163"/>
    </source>
</evidence>
<dbReference type="SUPFAM" id="SSF88946">
    <property type="entry name" value="Sigma2 domain of RNA polymerase sigma factors"/>
    <property type="match status" value="1"/>
</dbReference>
<dbReference type="PANTHER" id="PTHR43133:SF8">
    <property type="entry name" value="RNA POLYMERASE SIGMA FACTOR HI_1459-RELATED"/>
    <property type="match status" value="1"/>
</dbReference>
<dbReference type="InterPro" id="IPR014284">
    <property type="entry name" value="RNA_pol_sigma-70_dom"/>
</dbReference>
<gene>
    <name evidence="9" type="ORF">IAB05_00825</name>
</gene>
<evidence type="ECO:0000313" key="9">
    <source>
        <dbReference type="EMBL" id="HIU59913.1"/>
    </source>
</evidence>
<dbReference type="AlphaFoldDB" id="A0A9D1MH16"/>
<dbReference type="Pfam" id="PF08281">
    <property type="entry name" value="Sigma70_r4_2"/>
    <property type="match status" value="1"/>
</dbReference>
<dbReference type="InterPro" id="IPR000792">
    <property type="entry name" value="Tscrpt_reg_LuxR_C"/>
</dbReference>
<dbReference type="Gene3D" id="1.10.1740.10">
    <property type="match status" value="1"/>
</dbReference>
<comment type="similarity">
    <text evidence="1">Belongs to the sigma-70 factor family.</text>
</comment>
<evidence type="ECO:0000256" key="1">
    <source>
        <dbReference type="ARBA" id="ARBA00007788"/>
    </source>
</evidence>
<keyword evidence="3" id="KW-0805">Transcription regulation</keyword>
<dbReference type="InterPro" id="IPR036388">
    <property type="entry name" value="WH-like_DNA-bd_sf"/>
</dbReference>
<dbReference type="GO" id="GO:0006352">
    <property type="term" value="P:DNA-templated transcription initiation"/>
    <property type="evidence" value="ECO:0007669"/>
    <property type="project" value="InterPro"/>
</dbReference>
<dbReference type="NCBIfam" id="TIGR02937">
    <property type="entry name" value="sigma70-ECF"/>
    <property type="match status" value="1"/>
</dbReference>
<reference evidence="9" key="2">
    <citation type="journal article" date="2021" name="PeerJ">
        <title>Extensive microbial diversity within the chicken gut microbiome revealed by metagenomics and culture.</title>
        <authorList>
            <person name="Gilroy R."/>
            <person name="Ravi A."/>
            <person name="Getino M."/>
            <person name="Pursley I."/>
            <person name="Horton D.L."/>
            <person name="Alikhan N.F."/>
            <person name="Baker D."/>
            <person name="Gharbi K."/>
            <person name="Hall N."/>
            <person name="Watson M."/>
            <person name="Adriaenssens E.M."/>
            <person name="Foster-Nyarko E."/>
            <person name="Jarju S."/>
            <person name="Secka A."/>
            <person name="Antonio M."/>
            <person name="Oren A."/>
            <person name="Chaudhuri R.R."/>
            <person name="La Ragione R."/>
            <person name="Hildebrand F."/>
            <person name="Pallen M.J."/>
        </authorList>
    </citation>
    <scope>NUCLEOTIDE SEQUENCE</scope>
    <source>
        <strain evidence="9">18911</strain>
    </source>
</reference>
<dbReference type="InterPro" id="IPR016032">
    <property type="entry name" value="Sig_transdc_resp-reg_C-effctor"/>
</dbReference>
<dbReference type="PANTHER" id="PTHR43133">
    <property type="entry name" value="RNA POLYMERASE ECF-TYPE SIGMA FACTO"/>
    <property type="match status" value="1"/>
</dbReference>
<dbReference type="Proteomes" id="UP000824094">
    <property type="component" value="Unassembled WGS sequence"/>
</dbReference>
<keyword evidence="4" id="KW-0731">Sigma factor</keyword>
<dbReference type="GO" id="GO:0003677">
    <property type="term" value="F:DNA binding"/>
    <property type="evidence" value="ECO:0007669"/>
    <property type="project" value="UniProtKB-KW"/>
</dbReference>
<comment type="caution">
    <text evidence="9">The sequence shown here is derived from an EMBL/GenBank/DDBJ whole genome shotgun (WGS) entry which is preliminary data.</text>
</comment>
<evidence type="ECO:0000256" key="7">
    <source>
        <dbReference type="ARBA" id="ARBA00024701"/>
    </source>
</evidence>
<name>A0A9D1MH16_9FIRM</name>
<evidence type="ECO:0000256" key="4">
    <source>
        <dbReference type="ARBA" id="ARBA00023082"/>
    </source>
</evidence>
<evidence type="ECO:0000259" key="8">
    <source>
        <dbReference type="PROSITE" id="PS00622"/>
    </source>
</evidence>
<dbReference type="SUPFAM" id="SSF46894">
    <property type="entry name" value="C-terminal effector domain of the bipartite response regulators"/>
    <property type="match status" value="1"/>
</dbReference>
<dbReference type="InterPro" id="IPR039425">
    <property type="entry name" value="RNA_pol_sigma-70-like"/>
</dbReference>
<dbReference type="InterPro" id="IPR013249">
    <property type="entry name" value="RNA_pol_sigma70_r4_t2"/>
</dbReference>
<dbReference type="InterPro" id="IPR013325">
    <property type="entry name" value="RNA_pol_sigma_r2"/>
</dbReference>
<dbReference type="InterPro" id="IPR007627">
    <property type="entry name" value="RNA_pol_sigma70_r2"/>
</dbReference>
<dbReference type="Pfam" id="PF04542">
    <property type="entry name" value="Sigma70_r2"/>
    <property type="match status" value="1"/>
</dbReference>
<dbReference type="SMART" id="SM00421">
    <property type="entry name" value="HTH_LUXR"/>
    <property type="match status" value="1"/>
</dbReference>
<dbReference type="GO" id="GO:0016987">
    <property type="term" value="F:sigma factor activity"/>
    <property type="evidence" value="ECO:0007669"/>
    <property type="project" value="UniProtKB-KW"/>
</dbReference>
<keyword evidence="5" id="KW-0238">DNA-binding</keyword>
<dbReference type="Gene3D" id="1.10.10.10">
    <property type="entry name" value="Winged helix-like DNA-binding domain superfamily/Winged helix DNA-binding domain"/>
    <property type="match status" value="1"/>
</dbReference>
<keyword evidence="6" id="KW-0804">Transcription</keyword>
<dbReference type="PROSITE" id="PS00622">
    <property type="entry name" value="HTH_LUXR_1"/>
    <property type="match status" value="1"/>
</dbReference>
<organism evidence="9 10">
    <name type="scientific">Candidatus Stercoripulliclostridium merdigallinarum</name>
    <dbReference type="NCBI Taxonomy" id="2840951"/>
    <lineage>
        <taxon>Bacteria</taxon>
        <taxon>Bacillati</taxon>
        <taxon>Bacillota</taxon>
        <taxon>Clostridia</taxon>
        <taxon>Eubacteriales</taxon>
        <taxon>Candidatus Stercoripulliclostridium</taxon>
    </lineage>
</organism>